<feature type="compositionally biased region" description="Polar residues" evidence="8">
    <location>
        <begin position="355"/>
        <end position="375"/>
    </location>
</feature>
<evidence type="ECO:0000256" key="3">
    <source>
        <dbReference type="ARBA" id="ARBA00022722"/>
    </source>
</evidence>
<dbReference type="Pfam" id="PF17917">
    <property type="entry name" value="RT_RNaseH"/>
    <property type="match status" value="1"/>
</dbReference>
<proteinExistence type="predicted"/>
<evidence type="ECO:0000256" key="2">
    <source>
        <dbReference type="ARBA" id="ARBA00022695"/>
    </source>
</evidence>
<evidence type="ECO:0008006" key="13">
    <source>
        <dbReference type="Google" id="ProtNLM"/>
    </source>
</evidence>
<evidence type="ECO:0000313" key="12">
    <source>
        <dbReference type="Proteomes" id="UP000054653"/>
    </source>
</evidence>
<evidence type="ECO:0000256" key="4">
    <source>
        <dbReference type="ARBA" id="ARBA00022759"/>
    </source>
</evidence>
<protein>
    <recommendedName>
        <fullName evidence="13">Reverse transcriptase RNase H-like domain-containing protein</fullName>
    </recommendedName>
</protein>
<sequence length="971" mass="109167">MSTRATEKSKKLIDRPAEVLEIEEQISMIERLYRETDALQVELELSLEEEERLQENDWSEKYRKGFRERKARELALRSNGSEQTGRLDDQGIASTSGPEMVTAATSVHELAARLPRCDLPKFSGDFTEFRAFWDQFDYRVHQQKDLSNAAKLTYLRGCLTGKASDVISSLSSRNADYEVALNRLREEFDRPAKVIRHHIRKLVQAPPNDMGLSSQYDYLRRTVDALTALGKDPRKGGLREGDLSAAEITIAISRDRLPTPVQIKWDEKTCQIICNSWENKPNSWKSCGQIDQNPPTPQCPKPNVEAALSGEGTTMRRFSTLPLRISLPCAENRHEWQSLQIWYHQCLMRRRRRNNGMSHPAASSRSASGVCNSDFSGPKAGKERMTIEPRKAQVNIATTEHGWSPFQIIKVVAHGAHGRKRLVNCLFNTGAERFLVRQDVADELKLAGEIHPISFCGVGGCQGNPGWFAFGSALSAENTLGKDTSVTKGLASSPVSEPDEGGQRADTSPCHHRIAQPSHPELVKSVELTATNSEARHENSYFRFLGTQVIRGGDDDPGSVESHLGGERECRVHCIRTDDRLNAALRKFWELEAIGILPPEIESGQNDMERRSRYPYTLMEIATRDFGLVQDYMADMQSYFENGWAEKAPASSTPGKTWYLPHHAVYQLGITGKRKCRRKMLPLVWATRHLRPYMYGRKFTAHTDHNALRWLRNFREPEGQITKMRKKNEATLSSDSLALAIYGGGRCCYLRINIVFLFCVLSARMLPTKRELGKRGIGAGSNRTDDTDAEMNPQVNIDTSSFGDDCGSNPVEATKEPARESGSLQVAYGGEVVPPGAEDTFCGWKTVGRSLLTFDELQTVLCEVEARINDATLTLVSSGTQEELALTPAHFLIRKSWAALPHGSGGVARTSMKHLLRRWAHQKKITAHLWKRWRCEYVTTMNRRGKWQKIQEAPRVEDITFVGDAGTPRGR</sequence>
<keyword evidence="12" id="KW-1185">Reference proteome</keyword>
<dbReference type="InterPro" id="IPR041373">
    <property type="entry name" value="RT_RNaseH"/>
</dbReference>
<dbReference type="PANTHER" id="PTHR47331:SF1">
    <property type="entry name" value="GAG-LIKE PROTEIN"/>
    <property type="match status" value="1"/>
</dbReference>
<dbReference type="GO" id="GO:0003964">
    <property type="term" value="F:RNA-directed DNA polymerase activity"/>
    <property type="evidence" value="ECO:0007669"/>
    <property type="project" value="UniProtKB-KW"/>
</dbReference>
<evidence type="ECO:0000256" key="8">
    <source>
        <dbReference type="SAM" id="MobiDB-lite"/>
    </source>
</evidence>
<keyword evidence="2" id="KW-0548">Nucleotidyltransferase</keyword>
<keyword evidence="3" id="KW-0540">Nuclease</keyword>
<keyword evidence="4" id="KW-0255">Endonuclease</keyword>
<evidence type="ECO:0000256" key="1">
    <source>
        <dbReference type="ARBA" id="ARBA00022679"/>
    </source>
</evidence>
<keyword evidence="1" id="KW-0808">Transferase</keyword>
<feature type="domain" description="Reverse transcriptase RNase H-like" evidence="9">
    <location>
        <begin position="676"/>
        <end position="724"/>
    </location>
</feature>
<feature type="domain" description="DUF5641" evidence="10">
    <location>
        <begin position="917"/>
        <end position="969"/>
    </location>
</feature>
<comment type="caution">
    <text evidence="11">The sequence shown here is derived from an EMBL/GenBank/DDBJ whole genome shotgun (WGS) entry which is preliminary data.</text>
</comment>
<feature type="region of interest" description="Disordered" evidence="8">
    <location>
        <begin position="355"/>
        <end position="386"/>
    </location>
</feature>
<dbReference type="Pfam" id="PF03564">
    <property type="entry name" value="DUF1759"/>
    <property type="match status" value="1"/>
</dbReference>
<dbReference type="Proteomes" id="UP000054653">
    <property type="component" value="Unassembled WGS sequence"/>
</dbReference>
<evidence type="ECO:0000256" key="6">
    <source>
        <dbReference type="ARBA" id="ARBA00022918"/>
    </source>
</evidence>
<dbReference type="AlphaFoldDB" id="A0A0V1CDF9"/>
<organism evidence="11 12">
    <name type="scientific">Trichinella britovi</name>
    <name type="common">Parasitic roundworm</name>
    <dbReference type="NCBI Taxonomy" id="45882"/>
    <lineage>
        <taxon>Eukaryota</taxon>
        <taxon>Metazoa</taxon>
        <taxon>Ecdysozoa</taxon>
        <taxon>Nematoda</taxon>
        <taxon>Enoplea</taxon>
        <taxon>Dorylaimia</taxon>
        <taxon>Trichinellida</taxon>
        <taxon>Trichinellidae</taxon>
        <taxon>Trichinella</taxon>
    </lineage>
</organism>
<dbReference type="InterPro" id="IPR040676">
    <property type="entry name" value="DUF5641"/>
</dbReference>
<reference evidence="11 12" key="1">
    <citation type="submission" date="2015-01" db="EMBL/GenBank/DDBJ databases">
        <title>Evolution of Trichinella species and genotypes.</title>
        <authorList>
            <person name="Korhonen P.K."/>
            <person name="Edoardo P."/>
            <person name="Giuseppe L.R."/>
            <person name="Gasser R.B."/>
        </authorList>
    </citation>
    <scope>NUCLEOTIDE SEQUENCE [LARGE SCALE GENOMIC DNA]</scope>
    <source>
        <strain evidence="11">ISS120</strain>
    </source>
</reference>
<keyword evidence="5" id="KW-0378">Hydrolase</keyword>
<dbReference type="InterPro" id="IPR005312">
    <property type="entry name" value="DUF1759"/>
</dbReference>
<dbReference type="GO" id="GO:0016787">
    <property type="term" value="F:hydrolase activity"/>
    <property type="evidence" value="ECO:0007669"/>
    <property type="project" value="UniProtKB-KW"/>
</dbReference>
<name>A0A0V1CDF9_TRIBR</name>
<dbReference type="PANTHER" id="PTHR47331">
    <property type="entry name" value="PHD-TYPE DOMAIN-CONTAINING PROTEIN"/>
    <property type="match status" value="1"/>
</dbReference>
<evidence type="ECO:0000256" key="5">
    <source>
        <dbReference type="ARBA" id="ARBA00022801"/>
    </source>
</evidence>
<keyword evidence="7" id="KW-0175">Coiled coil</keyword>
<keyword evidence="6" id="KW-0695">RNA-directed DNA polymerase</keyword>
<evidence type="ECO:0000259" key="9">
    <source>
        <dbReference type="Pfam" id="PF17917"/>
    </source>
</evidence>
<dbReference type="Pfam" id="PF18701">
    <property type="entry name" value="DUF5641"/>
    <property type="match status" value="1"/>
</dbReference>
<dbReference type="STRING" id="45882.A0A0V1CDF9"/>
<dbReference type="EMBL" id="JYDI01000246">
    <property type="protein sequence ID" value="KRY47354.1"/>
    <property type="molecule type" value="Genomic_DNA"/>
</dbReference>
<dbReference type="GO" id="GO:0004519">
    <property type="term" value="F:endonuclease activity"/>
    <property type="evidence" value="ECO:0007669"/>
    <property type="project" value="UniProtKB-KW"/>
</dbReference>
<feature type="region of interest" description="Disordered" evidence="8">
    <location>
        <begin position="74"/>
        <end position="96"/>
    </location>
</feature>
<feature type="coiled-coil region" evidence="7">
    <location>
        <begin position="29"/>
        <end position="56"/>
    </location>
</feature>
<feature type="region of interest" description="Disordered" evidence="8">
    <location>
        <begin position="484"/>
        <end position="508"/>
    </location>
</feature>
<accession>A0A0V1CDF9</accession>
<evidence type="ECO:0000259" key="10">
    <source>
        <dbReference type="Pfam" id="PF18701"/>
    </source>
</evidence>
<evidence type="ECO:0000313" key="11">
    <source>
        <dbReference type="EMBL" id="KRY47354.1"/>
    </source>
</evidence>
<gene>
    <name evidence="11" type="ORF">T03_12107</name>
</gene>
<evidence type="ECO:0000256" key="7">
    <source>
        <dbReference type="SAM" id="Coils"/>
    </source>
</evidence>